<dbReference type="OrthoDB" id="361870at2759"/>
<comment type="caution">
    <text evidence="5">The sequence shown here is derived from an EMBL/GenBank/DDBJ whole genome shotgun (WGS) entry which is preliminary data.</text>
</comment>
<gene>
    <name evidence="5" type="ORF">PIIN_11773</name>
</gene>
<dbReference type="SUPFAM" id="SSF143800">
    <property type="entry name" value="L28p-like"/>
    <property type="match status" value="1"/>
</dbReference>
<dbReference type="Proteomes" id="UP000007148">
    <property type="component" value="Unassembled WGS sequence"/>
</dbReference>
<dbReference type="HOGENOM" id="CLU_064548_1_0_1"/>
<dbReference type="PANTHER" id="PTHR13528:SF2">
    <property type="entry name" value="LARGE RIBOSOMAL SUBUNIT PROTEIN BL28M"/>
    <property type="match status" value="1"/>
</dbReference>
<reference evidence="5 6" key="1">
    <citation type="journal article" date="2011" name="PLoS Pathog.">
        <title>Endophytic Life Strategies Decoded by Genome and Transcriptome Analyses of the Mutualistic Root Symbiont Piriformospora indica.</title>
        <authorList>
            <person name="Zuccaro A."/>
            <person name="Lahrmann U."/>
            <person name="Guldener U."/>
            <person name="Langen G."/>
            <person name="Pfiffi S."/>
            <person name="Biedenkopf D."/>
            <person name="Wong P."/>
            <person name="Samans B."/>
            <person name="Grimm C."/>
            <person name="Basiewicz M."/>
            <person name="Murat C."/>
            <person name="Martin F."/>
            <person name="Kogel K.H."/>
        </authorList>
    </citation>
    <scope>NUCLEOTIDE SEQUENCE [LARGE SCALE GENOMIC DNA]</scope>
    <source>
        <strain evidence="5 6">DSM 11827</strain>
    </source>
</reference>
<dbReference type="Pfam" id="PF00830">
    <property type="entry name" value="Ribosomal_L28"/>
    <property type="match status" value="1"/>
</dbReference>
<dbReference type="AlphaFoldDB" id="G4TAQ0"/>
<dbReference type="PANTHER" id="PTHR13528">
    <property type="entry name" value="39S RIBOSOMAL PROTEIN L28, MITOCHONDRIAL"/>
    <property type="match status" value="1"/>
</dbReference>
<evidence type="ECO:0000256" key="1">
    <source>
        <dbReference type="ARBA" id="ARBA00008760"/>
    </source>
</evidence>
<dbReference type="InterPro" id="IPR026569">
    <property type="entry name" value="Ribosomal_bL28"/>
</dbReference>
<evidence type="ECO:0000313" key="6">
    <source>
        <dbReference type="Proteomes" id="UP000007148"/>
    </source>
</evidence>
<evidence type="ECO:0000313" key="5">
    <source>
        <dbReference type="EMBL" id="CCA68378.1"/>
    </source>
</evidence>
<dbReference type="eggNOG" id="KOG3278">
    <property type="taxonomic scope" value="Eukaryota"/>
</dbReference>
<keyword evidence="3" id="KW-0687">Ribonucleoprotein</keyword>
<dbReference type="EMBL" id="CAFZ01000031">
    <property type="protein sequence ID" value="CCA68378.1"/>
    <property type="molecule type" value="Genomic_DNA"/>
</dbReference>
<dbReference type="GO" id="GO:0005762">
    <property type="term" value="C:mitochondrial large ribosomal subunit"/>
    <property type="evidence" value="ECO:0007669"/>
    <property type="project" value="TreeGrafter"/>
</dbReference>
<keyword evidence="2" id="KW-0689">Ribosomal protein</keyword>
<dbReference type="STRING" id="1109443.G4TAQ0"/>
<name>G4TAQ0_SERID</name>
<proteinExistence type="inferred from homology"/>
<dbReference type="InParanoid" id="G4TAQ0"/>
<dbReference type="Gene3D" id="2.30.170.40">
    <property type="entry name" value="Ribosomal protein L28/L24"/>
    <property type="match status" value="1"/>
</dbReference>
<evidence type="ECO:0000256" key="2">
    <source>
        <dbReference type="ARBA" id="ARBA00022980"/>
    </source>
</evidence>
<dbReference type="InterPro" id="IPR034704">
    <property type="entry name" value="Ribosomal_bL28/bL31-like_sf"/>
</dbReference>
<dbReference type="HAMAP" id="MF_00373">
    <property type="entry name" value="Ribosomal_bL28"/>
    <property type="match status" value="1"/>
</dbReference>
<sequence>MQSSRPLFAAINAVTKHKHAQHVFKRAQTGIFHGRAIRFGNNVAESGKRTTRTWLPNIRLKRLKSDILNRTMRMNVTTRALKTIKKYGSLDDYLLKVRTKWLGERAMWLRAKIQDKGIKIEENKVLGKYITAPVQAPSKRPKTELELASDRLLQVKGHDEGLMSRN</sequence>
<evidence type="ECO:0000256" key="3">
    <source>
        <dbReference type="ARBA" id="ARBA00023274"/>
    </source>
</evidence>
<evidence type="ECO:0000256" key="4">
    <source>
        <dbReference type="ARBA" id="ARBA00035269"/>
    </source>
</evidence>
<dbReference type="FunCoup" id="G4TAQ0">
    <property type="interactions" value="127"/>
</dbReference>
<dbReference type="InterPro" id="IPR037147">
    <property type="entry name" value="Ribosomal_bL28_sf"/>
</dbReference>
<organism evidence="5 6">
    <name type="scientific">Serendipita indica (strain DSM 11827)</name>
    <name type="common">Root endophyte fungus</name>
    <name type="synonym">Piriformospora indica</name>
    <dbReference type="NCBI Taxonomy" id="1109443"/>
    <lineage>
        <taxon>Eukaryota</taxon>
        <taxon>Fungi</taxon>
        <taxon>Dikarya</taxon>
        <taxon>Basidiomycota</taxon>
        <taxon>Agaricomycotina</taxon>
        <taxon>Agaricomycetes</taxon>
        <taxon>Sebacinales</taxon>
        <taxon>Serendipitaceae</taxon>
        <taxon>Serendipita</taxon>
    </lineage>
</organism>
<dbReference type="FunFam" id="2.30.170.40:FF:000003">
    <property type="entry name" value="54S ribosomal protein L24"/>
    <property type="match status" value="1"/>
</dbReference>
<accession>G4TAQ0</accession>
<protein>
    <recommendedName>
        <fullName evidence="4">Large ribosomal subunit protein bL28m</fullName>
    </recommendedName>
</protein>
<comment type="similarity">
    <text evidence="1">Belongs to the bacterial ribosomal protein bL28 family.</text>
</comment>
<dbReference type="GO" id="GO:0003735">
    <property type="term" value="F:structural constituent of ribosome"/>
    <property type="evidence" value="ECO:0007669"/>
    <property type="project" value="InterPro"/>
</dbReference>
<keyword evidence="6" id="KW-1185">Reference proteome</keyword>